<dbReference type="Proteomes" id="UP000032578">
    <property type="component" value="Unassembled WGS sequence"/>
</dbReference>
<protein>
    <recommendedName>
        <fullName evidence="1">Transglutaminase-like domain-containing protein</fullName>
    </recommendedName>
</protein>
<dbReference type="PANTHER" id="PTHR33490">
    <property type="entry name" value="BLR5614 PROTEIN-RELATED"/>
    <property type="match status" value="1"/>
</dbReference>
<dbReference type="RefSeq" id="WP_044633872.1">
    <property type="nucleotide sequence ID" value="NZ_JTDW01000017.1"/>
</dbReference>
<evidence type="ECO:0000259" key="1">
    <source>
        <dbReference type="Pfam" id="PF01841"/>
    </source>
</evidence>
<evidence type="ECO:0000313" key="2">
    <source>
        <dbReference type="EMBL" id="KJD32740.1"/>
    </source>
</evidence>
<dbReference type="InterPro" id="IPR002931">
    <property type="entry name" value="Transglutaminase-like"/>
</dbReference>
<dbReference type="AlphaFoldDB" id="A0A0D7W0V0"/>
<name>A0A0D7W0V0_9FLAO</name>
<organism evidence="2 3">
    <name type="scientific">Neotamlana sedimentorum</name>
    <dbReference type="NCBI Taxonomy" id="1435349"/>
    <lineage>
        <taxon>Bacteria</taxon>
        <taxon>Pseudomonadati</taxon>
        <taxon>Bacteroidota</taxon>
        <taxon>Flavobacteriia</taxon>
        <taxon>Flavobacteriales</taxon>
        <taxon>Flavobacteriaceae</taxon>
        <taxon>Neotamlana</taxon>
    </lineage>
</organism>
<sequence length="256" mass="29606">MTKHYTITYNYTNSIKQPIQRAAWLFLITPECNSSQRLISSHFKTNINTVLEKVLNDYNAETILVKSNKAVNFINFEAEFKVEITSKKRPDFKSSIKQIALIQRTIASEAFKTKFNQFLKLNSFKNNELLKFNFNKKTSIFSNLQELMRSLYVSEASKSSTETLKAFVYLSKLNQIPARFVSGYFHFKNNFNIHFWAECYVPEIGWTAFNVMHNSLLTTNHIKIAHGTSLSDCDPVKMVISSNETGIKTQQHSQQQ</sequence>
<dbReference type="InterPro" id="IPR038765">
    <property type="entry name" value="Papain-like_cys_pep_sf"/>
</dbReference>
<dbReference type="Pfam" id="PF01841">
    <property type="entry name" value="Transglut_core"/>
    <property type="match status" value="1"/>
</dbReference>
<feature type="domain" description="Transglutaminase-like" evidence="1">
    <location>
        <begin position="162"/>
        <end position="210"/>
    </location>
</feature>
<dbReference type="PANTHER" id="PTHR33490:SF6">
    <property type="entry name" value="SLL1049 PROTEIN"/>
    <property type="match status" value="1"/>
</dbReference>
<dbReference type="STRING" id="1435349.PW52_15385"/>
<dbReference type="EMBL" id="JTDW01000017">
    <property type="protein sequence ID" value="KJD32740.1"/>
    <property type="molecule type" value="Genomic_DNA"/>
</dbReference>
<dbReference type="SUPFAM" id="SSF54001">
    <property type="entry name" value="Cysteine proteinases"/>
    <property type="match status" value="1"/>
</dbReference>
<dbReference type="PATRIC" id="fig|1435349.4.peg.1106"/>
<dbReference type="Gene3D" id="3.10.620.30">
    <property type="match status" value="1"/>
</dbReference>
<keyword evidence="3" id="KW-1185">Reference proteome</keyword>
<accession>A0A0D7W0V0</accession>
<dbReference type="OrthoDB" id="9804872at2"/>
<gene>
    <name evidence="2" type="ORF">PW52_15385</name>
</gene>
<comment type="caution">
    <text evidence="2">The sequence shown here is derived from an EMBL/GenBank/DDBJ whole genome shotgun (WGS) entry which is preliminary data.</text>
</comment>
<reference evidence="2 3" key="1">
    <citation type="submission" date="2014-11" db="EMBL/GenBank/DDBJ databases">
        <title>Tamlana sedimentorum sp. nov., isolated from shallow sand sediments of the Sea of Japan.</title>
        <authorList>
            <person name="Romanenko L.A."/>
        </authorList>
    </citation>
    <scope>NUCLEOTIDE SEQUENCE [LARGE SCALE GENOMIC DNA]</scope>
    <source>
        <strain evidence="2 3">JCM 19808</strain>
    </source>
</reference>
<evidence type="ECO:0000313" key="3">
    <source>
        <dbReference type="Proteomes" id="UP000032578"/>
    </source>
</evidence>
<proteinExistence type="predicted"/>